<dbReference type="SMART" id="SM00448">
    <property type="entry name" value="REC"/>
    <property type="match status" value="1"/>
</dbReference>
<dbReference type="PANTHER" id="PTHR44591">
    <property type="entry name" value="STRESS RESPONSE REGULATOR PROTEIN 1"/>
    <property type="match status" value="1"/>
</dbReference>
<organism evidence="4 5">
    <name type="scientific">Marivirga atlantica</name>
    <dbReference type="NCBI Taxonomy" id="1548457"/>
    <lineage>
        <taxon>Bacteria</taxon>
        <taxon>Pseudomonadati</taxon>
        <taxon>Bacteroidota</taxon>
        <taxon>Cytophagia</taxon>
        <taxon>Cytophagales</taxon>
        <taxon>Marivirgaceae</taxon>
        <taxon>Marivirga</taxon>
    </lineage>
</organism>
<keyword evidence="5" id="KW-1185">Reference proteome</keyword>
<dbReference type="RefSeq" id="WP_201923807.1">
    <property type="nucleotide sequence ID" value="NZ_JAERQG010000004.1"/>
</dbReference>
<accession>A0A937AQC1</accession>
<feature type="domain" description="Response regulatory" evidence="3">
    <location>
        <begin position="4"/>
        <end position="120"/>
    </location>
</feature>
<dbReference type="PROSITE" id="PS50110">
    <property type="entry name" value="RESPONSE_REGULATORY"/>
    <property type="match status" value="1"/>
</dbReference>
<dbReference type="InterPro" id="IPR050595">
    <property type="entry name" value="Bact_response_regulator"/>
</dbReference>
<dbReference type="Proteomes" id="UP000642920">
    <property type="component" value="Unassembled WGS sequence"/>
</dbReference>
<evidence type="ECO:0000313" key="5">
    <source>
        <dbReference type="Proteomes" id="UP000642920"/>
    </source>
</evidence>
<name>A0A937AQC1_9BACT</name>
<dbReference type="GO" id="GO:0000160">
    <property type="term" value="P:phosphorelay signal transduction system"/>
    <property type="evidence" value="ECO:0007669"/>
    <property type="project" value="InterPro"/>
</dbReference>
<dbReference type="EMBL" id="JAERQG010000004">
    <property type="protein sequence ID" value="MBL0766842.1"/>
    <property type="molecule type" value="Genomic_DNA"/>
</dbReference>
<dbReference type="InterPro" id="IPR011006">
    <property type="entry name" value="CheY-like_superfamily"/>
</dbReference>
<dbReference type="AlphaFoldDB" id="A0A937AQC1"/>
<dbReference type="InterPro" id="IPR001789">
    <property type="entry name" value="Sig_transdc_resp-reg_receiver"/>
</dbReference>
<keyword evidence="1 2" id="KW-0597">Phosphoprotein</keyword>
<evidence type="ECO:0000256" key="1">
    <source>
        <dbReference type="ARBA" id="ARBA00022553"/>
    </source>
</evidence>
<dbReference type="SUPFAM" id="SSF52172">
    <property type="entry name" value="CheY-like"/>
    <property type="match status" value="1"/>
</dbReference>
<reference evidence="4" key="1">
    <citation type="submission" date="2021-01" db="EMBL/GenBank/DDBJ databases">
        <title>Marivirga sp. nov., isolated from intertidal surface sediments.</title>
        <authorList>
            <person name="Zhang M."/>
        </authorList>
    </citation>
    <scope>NUCLEOTIDE SEQUENCE</scope>
    <source>
        <strain evidence="4">SM1354</strain>
    </source>
</reference>
<sequence length="132" mass="15110">MKRELLIIDDDEPMRLLIDYLLKDKYRVTFKDNGLSGMKYLAEGNMPDVILCDFVLPKMNGFDFLSSLSNSGIFADIPFVMMSSRVDEHFKKQCKEKGASGFLEKPFDPPQLFEMLDSILTKAKVQSARRTS</sequence>
<evidence type="ECO:0000259" key="3">
    <source>
        <dbReference type="PROSITE" id="PS50110"/>
    </source>
</evidence>
<evidence type="ECO:0000256" key="2">
    <source>
        <dbReference type="PROSITE-ProRule" id="PRU00169"/>
    </source>
</evidence>
<dbReference type="CDD" id="cd00156">
    <property type="entry name" value="REC"/>
    <property type="match status" value="1"/>
</dbReference>
<proteinExistence type="predicted"/>
<dbReference type="Gene3D" id="3.40.50.2300">
    <property type="match status" value="1"/>
</dbReference>
<comment type="caution">
    <text evidence="4">The sequence shown here is derived from an EMBL/GenBank/DDBJ whole genome shotgun (WGS) entry which is preliminary data.</text>
</comment>
<gene>
    <name evidence="4" type="ORF">JKP34_16355</name>
</gene>
<protein>
    <submittedName>
        <fullName evidence="4">Response regulator</fullName>
    </submittedName>
</protein>
<dbReference type="Pfam" id="PF00072">
    <property type="entry name" value="Response_reg"/>
    <property type="match status" value="1"/>
</dbReference>
<evidence type="ECO:0000313" key="4">
    <source>
        <dbReference type="EMBL" id="MBL0766842.1"/>
    </source>
</evidence>
<feature type="modified residue" description="4-aspartylphosphate" evidence="2">
    <location>
        <position position="53"/>
    </location>
</feature>
<dbReference type="PANTHER" id="PTHR44591:SF3">
    <property type="entry name" value="RESPONSE REGULATORY DOMAIN-CONTAINING PROTEIN"/>
    <property type="match status" value="1"/>
</dbReference>